<feature type="region of interest" description="Disordered" evidence="1">
    <location>
        <begin position="1"/>
        <end position="24"/>
    </location>
</feature>
<dbReference type="GeneID" id="5487195"/>
<evidence type="ECO:0000256" key="1">
    <source>
        <dbReference type="SAM" id="MobiDB-lite"/>
    </source>
</evidence>
<organism evidence="2 3">
    <name type="scientific">Sclerotinia sclerotiorum (strain ATCC 18683 / 1980 / Ss-1)</name>
    <name type="common">White mold</name>
    <name type="synonym">Whetzelinia sclerotiorum</name>
    <dbReference type="NCBI Taxonomy" id="665079"/>
    <lineage>
        <taxon>Eukaryota</taxon>
        <taxon>Fungi</taxon>
        <taxon>Dikarya</taxon>
        <taxon>Ascomycota</taxon>
        <taxon>Pezizomycotina</taxon>
        <taxon>Leotiomycetes</taxon>
        <taxon>Helotiales</taxon>
        <taxon>Sclerotiniaceae</taxon>
        <taxon>Sclerotinia</taxon>
    </lineage>
</organism>
<evidence type="ECO:0000313" key="3">
    <source>
        <dbReference type="Proteomes" id="UP000001312"/>
    </source>
</evidence>
<sequence>MPESSDSRNSSRYGKQGTKGRERTTWEAIVKAHALRMRSCSMKKDSFTDMNSNDYKNKLVMVLHKPCYFGERDLQDPSSEVTEYGEFLRSTDT</sequence>
<evidence type="ECO:0000313" key="2">
    <source>
        <dbReference type="EMBL" id="EDN91945.1"/>
    </source>
</evidence>
<reference evidence="3" key="1">
    <citation type="journal article" date="2011" name="PLoS Genet.">
        <title>Genomic analysis of the necrotrophic fungal pathogens Sclerotinia sclerotiorum and Botrytis cinerea.</title>
        <authorList>
            <person name="Amselem J."/>
            <person name="Cuomo C.A."/>
            <person name="van Kan J.A."/>
            <person name="Viaud M."/>
            <person name="Benito E.P."/>
            <person name="Couloux A."/>
            <person name="Coutinho P.M."/>
            <person name="de Vries R.P."/>
            <person name="Dyer P.S."/>
            <person name="Fillinger S."/>
            <person name="Fournier E."/>
            <person name="Gout L."/>
            <person name="Hahn M."/>
            <person name="Kohn L."/>
            <person name="Lapalu N."/>
            <person name="Plummer K.M."/>
            <person name="Pradier J.M."/>
            <person name="Quevillon E."/>
            <person name="Sharon A."/>
            <person name="Simon A."/>
            <person name="ten Have A."/>
            <person name="Tudzynski B."/>
            <person name="Tudzynski P."/>
            <person name="Wincker P."/>
            <person name="Andrew M."/>
            <person name="Anthouard V."/>
            <person name="Beever R.E."/>
            <person name="Beffa R."/>
            <person name="Benoit I."/>
            <person name="Bouzid O."/>
            <person name="Brault B."/>
            <person name="Chen Z."/>
            <person name="Choquer M."/>
            <person name="Collemare J."/>
            <person name="Cotton P."/>
            <person name="Danchin E.G."/>
            <person name="Da Silva C."/>
            <person name="Gautier A."/>
            <person name="Giraud C."/>
            <person name="Giraud T."/>
            <person name="Gonzalez C."/>
            <person name="Grossetete S."/>
            <person name="Guldener U."/>
            <person name="Henrissat B."/>
            <person name="Howlett B.J."/>
            <person name="Kodira C."/>
            <person name="Kretschmer M."/>
            <person name="Lappartient A."/>
            <person name="Leroch M."/>
            <person name="Levis C."/>
            <person name="Mauceli E."/>
            <person name="Neuveglise C."/>
            <person name="Oeser B."/>
            <person name="Pearson M."/>
            <person name="Poulain J."/>
            <person name="Poussereau N."/>
            <person name="Quesneville H."/>
            <person name="Rascle C."/>
            <person name="Schumacher J."/>
            <person name="Segurens B."/>
            <person name="Sexton A."/>
            <person name="Silva E."/>
            <person name="Sirven C."/>
            <person name="Soanes D.M."/>
            <person name="Talbot N.J."/>
            <person name="Templeton M."/>
            <person name="Yandava C."/>
            <person name="Yarden O."/>
            <person name="Zeng Q."/>
            <person name="Rollins J.A."/>
            <person name="Lebrun M.H."/>
            <person name="Dickman M."/>
        </authorList>
    </citation>
    <scope>NUCLEOTIDE SEQUENCE [LARGE SCALE GENOMIC DNA]</scope>
    <source>
        <strain evidence="3">ATCC 18683 / 1980 / Ss-1</strain>
    </source>
</reference>
<dbReference type="InParanoid" id="A7ER53"/>
<dbReference type="Proteomes" id="UP000001312">
    <property type="component" value="Unassembled WGS sequence"/>
</dbReference>
<keyword evidence="3" id="KW-1185">Reference proteome</keyword>
<dbReference type="KEGG" id="ssl:SS1G_07806"/>
<gene>
    <name evidence="2" type="ORF">SS1G_07806</name>
</gene>
<accession>A7ER53</accession>
<dbReference type="AlphaFoldDB" id="A7ER53"/>
<name>A7ER53_SCLS1</name>
<proteinExistence type="predicted"/>
<protein>
    <submittedName>
        <fullName evidence="2">Uncharacterized protein</fullName>
    </submittedName>
</protein>
<dbReference type="RefSeq" id="XP_001591181.1">
    <property type="nucleotide sequence ID" value="XM_001591131.1"/>
</dbReference>
<dbReference type="EMBL" id="CH476630">
    <property type="protein sequence ID" value="EDN91945.1"/>
    <property type="molecule type" value="Genomic_DNA"/>
</dbReference>